<gene>
    <name evidence="1" type="ORF">CDAR_487161</name>
</gene>
<dbReference type="AlphaFoldDB" id="A0AAV4TUT0"/>
<evidence type="ECO:0000313" key="1">
    <source>
        <dbReference type="EMBL" id="GIY50353.1"/>
    </source>
</evidence>
<dbReference type="EMBL" id="BPLQ01010379">
    <property type="protein sequence ID" value="GIY50353.1"/>
    <property type="molecule type" value="Genomic_DNA"/>
</dbReference>
<protein>
    <submittedName>
        <fullName evidence="1">Uncharacterized protein</fullName>
    </submittedName>
</protein>
<sequence length="109" mass="12832">MLPVIMVENINLNPIYASASDFFFCRSDSFSRRPFEDVFCRRSITGRKSSVFLGEMEKKKKENLKWRLKNSGVGIFRLRSSLRAPNDYTKSRLGSLQKKQYNFHCRINK</sequence>
<accession>A0AAV4TUT0</accession>
<keyword evidence="2" id="KW-1185">Reference proteome</keyword>
<evidence type="ECO:0000313" key="2">
    <source>
        <dbReference type="Proteomes" id="UP001054837"/>
    </source>
</evidence>
<name>A0AAV4TUT0_9ARAC</name>
<proteinExistence type="predicted"/>
<organism evidence="1 2">
    <name type="scientific">Caerostris darwini</name>
    <dbReference type="NCBI Taxonomy" id="1538125"/>
    <lineage>
        <taxon>Eukaryota</taxon>
        <taxon>Metazoa</taxon>
        <taxon>Ecdysozoa</taxon>
        <taxon>Arthropoda</taxon>
        <taxon>Chelicerata</taxon>
        <taxon>Arachnida</taxon>
        <taxon>Araneae</taxon>
        <taxon>Araneomorphae</taxon>
        <taxon>Entelegynae</taxon>
        <taxon>Araneoidea</taxon>
        <taxon>Araneidae</taxon>
        <taxon>Caerostris</taxon>
    </lineage>
</organism>
<reference evidence="1 2" key="1">
    <citation type="submission" date="2021-06" db="EMBL/GenBank/DDBJ databases">
        <title>Caerostris darwini draft genome.</title>
        <authorList>
            <person name="Kono N."/>
            <person name="Arakawa K."/>
        </authorList>
    </citation>
    <scope>NUCLEOTIDE SEQUENCE [LARGE SCALE GENOMIC DNA]</scope>
</reference>
<dbReference type="Proteomes" id="UP001054837">
    <property type="component" value="Unassembled WGS sequence"/>
</dbReference>
<comment type="caution">
    <text evidence="1">The sequence shown here is derived from an EMBL/GenBank/DDBJ whole genome shotgun (WGS) entry which is preliminary data.</text>
</comment>